<dbReference type="AlphaFoldDB" id="A0A1Y3BLV6"/>
<gene>
    <name evidence="2" type="ORF">BLA29_012912</name>
</gene>
<feature type="region of interest" description="Disordered" evidence="1">
    <location>
        <begin position="17"/>
        <end position="49"/>
    </location>
</feature>
<organism evidence="2 3">
    <name type="scientific">Euroglyphus maynei</name>
    <name type="common">Mayne's house dust mite</name>
    <dbReference type="NCBI Taxonomy" id="6958"/>
    <lineage>
        <taxon>Eukaryota</taxon>
        <taxon>Metazoa</taxon>
        <taxon>Ecdysozoa</taxon>
        <taxon>Arthropoda</taxon>
        <taxon>Chelicerata</taxon>
        <taxon>Arachnida</taxon>
        <taxon>Acari</taxon>
        <taxon>Acariformes</taxon>
        <taxon>Sarcoptiformes</taxon>
        <taxon>Astigmata</taxon>
        <taxon>Psoroptidia</taxon>
        <taxon>Analgoidea</taxon>
        <taxon>Pyroglyphidae</taxon>
        <taxon>Pyroglyphinae</taxon>
        <taxon>Euroglyphus</taxon>
    </lineage>
</organism>
<sequence length="105" mass="12244">PESIVIKSASELPEHVQLERALSPPCSSHSITLRRRHSKSSITNDDEIEKQPTKLKRRWSLLPLRHLSKRWRLVNNNRHLSLAIDESLSDNERIERQKLLLGHES</sequence>
<evidence type="ECO:0000313" key="2">
    <source>
        <dbReference type="EMBL" id="OTF80793.1"/>
    </source>
</evidence>
<dbReference type="EMBL" id="MUJZ01016536">
    <property type="protein sequence ID" value="OTF80793.1"/>
    <property type="molecule type" value="Genomic_DNA"/>
</dbReference>
<name>A0A1Y3BLV6_EURMA</name>
<protein>
    <submittedName>
        <fullName evidence="2">Uncharacterized protein</fullName>
    </submittedName>
</protein>
<feature type="non-terminal residue" evidence="2">
    <location>
        <position position="105"/>
    </location>
</feature>
<keyword evidence="3" id="KW-1185">Reference proteome</keyword>
<evidence type="ECO:0000313" key="3">
    <source>
        <dbReference type="Proteomes" id="UP000194236"/>
    </source>
</evidence>
<feature type="non-terminal residue" evidence="2">
    <location>
        <position position="1"/>
    </location>
</feature>
<comment type="caution">
    <text evidence="2">The sequence shown here is derived from an EMBL/GenBank/DDBJ whole genome shotgun (WGS) entry which is preliminary data.</text>
</comment>
<evidence type="ECO:0000256" key="1">
    <source>
        <dbReference type="SAM" id="MobiDB-lite"/>
    </source>
</evidence>
<proteinExistence type="predicted"/>
<accession>A0A1Y3BLV6</accession>
<dbReference type="Proteomes" id="UP000194236">
    <property type="component" value="Unassembled WGS sequence"/>
</dbReference>
<reference evidence="2 3" key="1">
    <citation type="submission" date="2017-03" db="EMBL/GenBank/DDBJ databases">
        <title>Genome Survey of Euroglyphus maynei.</title>
        <authorList>
            <person name="Arlian L.G."/>
            <person name="Morgan M.S."/>
            <person name="Rider S.D."/>
        </authorList>
    </citation>
    <scope>NUCLEOTIDE SEQUENCE [LARGE SCALE GENOMIC DNA]</scope>
    <source>
        <strain evidence="2">Arlian Lab</strain>
        <tissue evidence="2">Whole body</tissue>
    </source>
</reference>